<reference evidence="12 15" key="2">
    <citation type="submission" date="2020-08" db="EMBL/GenBank/DDBJ databases">
        <title>Genomic Encyclopedia of Type Strains, Phase IV (KMG-IV): sequencing the most valuable type-strain genomes for metagenomic binning, comparative biology and taxonomic classification.</title>
        <authorList>
            <person name="Goeker M."/>
        </authorList>
    </citation>
    <scope>NUCLEOTIDE SEQUENCE [LARGE SCALE GENOMIC DNA]</scope>
    <source>
        <strain evidence="12 15">DSM 17245</strain>
    </source>
</reference>
<comment type="subunit">
    <text evidence="8 9">F-type ATPases have 2 components, CF(1) - the catalytic core - and CF(0) - the membrane proton channel. CF(1) has five subunits: alpha(3), beta(3), gamma(1), delta(1), epsilon(1). CF(0) has three main subunits: a, b and c.</text>
</comment>
<dbReference type="InterPro" id="IPR001469">
    <property type="entry name" value="ATP_synth_F1_dsu/esu"/>
</dbReference>
<dbReference type="CDD" id="cd12152">
    <property type="entry name" value="F1-ATPase_delta"/>
    <property type="match status" value="1"/>
</dbReference>
<evidence type="ECO:0000256" key="9">
    <source>
        <dbReference type="RuleBase" id="RU003656"/>
    </source>
</evidence>
<dbReference type="InterPro" id="IPR020547">
    <property type="entry name" value="ATP_synth_F1_esu_C"/>
</dbReference>
<keyword evidence="5 8" id="KW-0472">Membrane</keyword>
<dbReference type="Proteomes" id="UP000780721">
    <property type="component" value="Unassembled WGS sequence"/>
</dbReference>
<keyword evidence="6 8" id="KW-0139">CF(1)</keyword>
<dbReference type="Gene3D" id="2.60.15.10">
    <property type="entry name" value="F0F1 ATP synthase delta/epsilon subunit, N-terminal"/>
    <property type="match status" value="1"/>
</dbReference>
<gene>
    <name evidence="8 13" type="primary">atpC</name>
    <name evidence="12" type="ORF">HNQ46_000689</name>
    <name evidence="13" type="ORF">HXM90_04615</name>
    <name evidence="14" type="ORF">HXM91_08275</name>
</gene>
<keyword evidence="3 8" id="KW-0813">Transport</keyword>
<dbReference type="InterPro" id="IPR036794">
    <property type="entry name" value="ATP_F1_dsu/esu_C_sf"/>
</dbReference>
<evidence type="ECO:0000256" key="8">
    <source>
        <dbReference type="HAMAP-Rule" id="MF_00530"/>
    </source>
</evidence>
<dbReference type="Gene3D" id="1.20.5.440">
    <property type="entry name" value="ATP synthase delta/epsilon subunit, C-terminal domain"/>
    <property type="match status" value="1"/>
</dbReference>
<dbReference type="Pfam" id="PF00401">
    <property type="entry name" value="ATP-synt_DE"/>
    <property type="match status" value="1"/>
</dbReference>
<feature type="domain" description="ATP synthase epsilon subunit C-terminal" evidence="10">
    <location>
        <begin position="87"/>
        <end position="133"/>
    </location>
</feature>
<dbReference type="AlphaFoldDB" id="A0A7W9SFZ8"/>
<dbReference type="GO" id="GO:0005886">
    <property type="term" value="C:plasma membrane"/>
    <property type="evidence" value="ECO:0007669"/>
    <property type="project" value="UniProtKB-SubCell"/>
</dbReference>
<keyword evidence="8" id="KW-1003">Cell membrane</keyword>
<evidence type="ECO:0000256" key="6">
    <source>
        <dbReference type="ARBA" id="ARBA00023196"/>
    </source>
</evidence>
<evidence type="ECO:0000313" key="13">
    <source>
        <dbReference type="EMBL" id="MBF1272686.1"/>
    </source>
</evidence>
<comment type="subcellular location">
    <subcellularLocation>
        <location evidence="8">Cell membrane</location>
        <topology evidence="8">Peripheral membrane protein</topology>
    </subcellularLocation>
    <subcellularLocation>
        <location evidence="1">Endomembrane system</location>
        <topology evidence="1">Peripheral membrane protein</topology>
    </subcellularLocation>
</comment>
<evidence type="ECO:0000256" key="5">
    <source>
        <dbReference type="ARBA" id="ARBA00023136"/>
    </source>
</evidence>
<sequence>MANFHLEIVSMDGQKFDDEVERVSLRTITGDLAIMAHHINYCTAVGMGTAKVIMKDGSERKAACIGGMLSMMDNHCRLIPTTFEWSEEIDVDRAERAKERAEKKIQDEKLSEEQRLRNQAKLYRALIRLQTAGKNSSL</sequence>
<dbReference type="SUPFAM" id="SSF46604">
    <property type="entry name" value="Epsilon subunit of F1F0-ATP synthase C-terminal domain"/>
    <property type="match status" value="1"/>
</dbReference>
<accession>A0A7W9SFZ8</accession>
<evidence type="ECO:0000256" key="1">
    <source>
        <dbReference type="ARBA" id="ARBA00004184"/>
    </source>
</evidence>
<evidence type="ECO:0000313" key="15">
    <source>
        <dbReference type="Proteomes" id="UP000522163"/>
    </source>
</evidence>
<organism evidence="12 15">
    <name type="scientific">Oribacterium sinus</name>
    <dbReference type="NCBI Taxonomy" id="237576"/>
    <lineage>
        <taxon>Bacteria</taxon>
        <taxon>Bacillati</taxon>
        <taxon>Bacillota</taxon>
        <taxon>Clostridia</taxon>
        <taxon>Lachnospirales</taxon>
        <taxon>Lachnospiraceae</taxon>
        <taxon>Oribacterium</taxon>
    </lineage>
</organism>
<evidence type="ECO:0000313" key="14">
    <source>
        <dbReference type="EMBL" id="MBF1305823.1"/>
    </source>
</evidence>
<keyword evidence="7 8" id="KW-0066">ATP synthesis</keyword>
<dbReference type="Proteomes" id="UP000522163">
    <property type="component" value="Unassembled WGS sequence"/>
</dbReference>
<dbReference type="GeneID" id="85014248"/>
<evidence type="ECO:0000256" key="2">
    <source>
        <dbReference type="ARBA" id="ARBA00005712"/>
    </source>
</evidence>
<dbReference type="Pfam" id="PF02823">
    <property type="entry name" value="ATP-synt_DE_N"/>
    <property type="match status" value="1"/>
</dbReference>
<dbReference type="InterPro" id="IPR036771">
    <property type="entry name" value="ATPsynth_dsu/esu_N"/>
</dbReference>
<evidence type="ECO:0000256" key="4">
    <source>
        <dbReference type="ARBA" id="ARBA00023065"/>
    </source>
</evidence>
<dbReference type="SUPFAM" id="SSF51344">
    <property type="entry name" value="Epsilon subunit of F1F0-ATP synthase N-terminal domain"/>
    <property type="match status" value="1"/>
</dbReference>
<dbReference type="InterPro" id="IPR020546">
    <property type="entry name" value="ATP_synth_F1_dsu/esu_N"/>
</dbReference>
<dbReference type="GO" id="GO:0005524">
    <property type="term" value="F:ATP binding"/>
    <property type="evidence" value="ECO:0007669"/>
    <property type="project" value="UniProtKB-UniRule"/>
</dbReference>
<dbReference type="EMBL" id="JABZRB010000280">
    <property type="protein sequence ID" value="MBF1305823.1"/>
    <property type="molecule type" value="Genomic_DNA"/>
</dbReference>
<evidence type="ECO:0000313" key="12">
    <source>
        <dbReference type="EMBL" id="MBB6040726.1"/>
    </source>
</evidence>
<dbReference type="GO" id="GO:0045259">
    <property type="term" value="C:proton-transporting ATP synthase complex"/>
    <property type="evidence" value="ECO:0007669"/>
    <property type="project" value="UniProtKB-KW"/>
</dbReference>
<dbReference type="RefSeq" id="WP_007157828.1">
    <property type="nucleotide sequence ID" value="NZ_CAUQVT010000033.1"/>
</dbReference>
<keyword evidence="8" id="KW-0375">Hydrogen ion transport</keyword>
<dbReference type="HAMAP" id="MF_00530">
    <property type="entry name" value="ATP_synth_epsil_bac"/>
    <property type="match status" value="1"/>
</dbReference>
<dbReference type="GO" id="GO:0012505">
    <property type="term" value="C:endomembrane system"/>
    <property type="evidence" value="ECO:0007669"/>
    <property type="project" value="UniProtKB-SubCell"/>
</dbReference>
<evidence type="ECO:0000256" key="7">
    <source>
        <dbReference type="ARBA" id="ARBA00023310"/>
    </source>
</evidence>
<dbReference type="EMBL" id="JACHHH010000003">
    <property type="protein sequence ID" value="MBB6040726.1"/>
    <property type="molecule type" value="Genomic_DNA"/>
</dbReference>
<dbReference type="EMBL" id="JABZRA010000048">
    <property type="protein sequence ID" value="MBF1272686.1"/>
    <property type="molecule type" value="Genomic_DNA"/>
</dbReference>
<dbReference type="Proteomes" id="UP000775770">
    <property type="component" value="Unassembled WGS sequence"/>
</dbReference>
<reference evidence="13" key="1">
    <citation type="submission" date="2020-04" db="EMBL/GenBank/DDBJ databases">
        <title>Deep metagenomics examines the oral microbiome during advanced dental caries in children, revealing novel taxa and co-occurrences with host molecules.</title>
        <authorList>
            <person name="Baker J.L."/>
            <person name="Morton J.T."/>
            <person name="Dinis M."/>
            <person name="Alvarez R."/>
            <person name="Tran N.C."/>
            <person name="Knight R."/>
            <person name="Edlund A."/>
        </authorList>
    </citation>
    <scope>NUCLEOTIDE SEQUENCE</scope>
    <source>
        <strain evidence="13">JCVI_38_bin.19</strain>
        <strain evidence="14">JCVI_48_bin.5</strain>
    </source>
</reference>
<protein>
    <recommendedName>
        <fullName evidence="8">ATP synthase epsilon chain</fullName>
    </recommendedName>
    <alternativeName>
        <fullName evidence="8">ATP synthase F1 sector epsilon subunit</fullName>
    </alternativeName>
    <alternativeName>
        <fullName evidence="8">F-ATPase epsilon subunit</fullName>
    </alternativeName>
</protein>
<name>A0A7W9SFZ8_9FIRM</name>
<comment type="similarity">
    <text evidence="2 8 9">Belongs to the ATPase epsilon chain family.</text>
</comment>
<evidence type="ECO:0000259" key="10">
    <source>
        <dbReference type="Pfam" id="PF00401"/>
    </source>
</evidence>
<proteinExistence type="inferred from homology"/>
<comment type="caution">
    <text evidence="12">The sequence shown here is derived from an EMBL/GenBank/DDBJ whole genome shotgun (WGS) entry which is preliminary data.</text>
</comment>
<comment type="function">
    <text evidence="8">Produces ATP from ADP in the presence of a proton gradient across the membrane.</text>
</comment>
<dbReference type="GO" id="GO:0046933">
    <property type="term" value="F:proton-transporting ATP synthase activity, rotational mechanism"/>
    <property type="evidence" value="ECO:0007669"/>
    <property type="project" value="UniProtKB-UniRule"/>
</dbReference>
<evidence type="ECO:0000259" key="11">
    <source>
        <dbReference type="Pfam" id="PF02823"/>
    </source>
</evidence>
<dbReference type="NCBIfam" id="TIGR01216">
    <property type="entry name" value="ATP_synt_epsi"/>
    <property type="match status" value="1"/>
</dbReference>
<feature type="domain" description="ATP synthase F1 complex delta/epsilon subunit N-terminal" evidence="11">
    <location>
        <begin position="4"/>
        <end position="77"/>
    </location>
</feature>
<evidence type="ECO:0000256" key="3">
    <source>
        <dbReference type="ARBA" id="ARBA00022448"/>
    </source>
</evidence>
<keyword evidence="4 8" id="KW-0406">Ion transport</keyword>